<keyword evidence="18" id="KW-0548">Nucleotidyltransferase</keyword>
<dbReference type="CDD" id="cd00544">
    <property type="entry name" value="CobU"/>
    <property type="match status" value="1"/>
</dbReference>
<keyword evidence="11" id="KW-0808">Transferase</keyword>
<evidence type="ECO:0000256" key="7">
    <source>
        <dbReference type="ARBA" id="ARBA00007490"/>
    </source>
</evidence>
<comment type="pathway">
    <text evidence="5">Cofactor biosynthesis; adenosylcobalamin biosynthesis; adenosylcobalamin from cob(II)yrinate a,c-diamide: step 6/7.</text>
</comment>
<accession>A0ABW9QYH9</accession>
<dbReference type="SUPFAM" id="SSF52540">
    <property type="entry name" value="P-loop containing nucleoside triphosphate hydrolases"/>
    <property type="match status" value="1"/>
</dbReference>
<dbReference type="Pfam" id="PF02283">
    <property type="entry name" value="CobU"/>
    <property type="match status" value="1"/>
</dbReference>
<keyword evidence="15" id="KW-0342">GTP-binding</keyword>
<evidence type="ECO:0000256" key="4">
    <source>
        <dbReference type="ARBA" id="ARBA00003889"/>
    </source>
</evidence>
<evidence type="ECO:0000256" key="8">
    <source>
        <dbReference type="ARBA" id="ARBA00012016"/>
    </source>
</evidence>
<evidence type="ECO:0000256" key="5">
    <source>
        <dbReference type="ARBA" id="ARBA00004692"/>
    </source>
</evidence>
<keyword evidence="19" id="KW-1185">Reference proteome</keyword>
<dbReference type="EC" id="2.7.7.62" evidence="9"/>
<comment type="catalytic activity">
    <reaction evidence="2">
        <text>adenosylcob(III)inamide phosphate + GTP + H(+) = adenosylcob(III)inamide-GDP + diphosphate</text>
        <dbReference type="Rhea" id="RHEA:22712"/>
        <dbReference type="ChEBI" id="CHEBI:15378"/>
        <dbReference type="ChEBI" id="CHEBI:33019"/>
        <dbReference type="ChEBI" id="CHEBI:37565"/>
        <dbReference type="ChEBI" id="CHEBI:58502"/>
        <dbReference type="ChEBI" id="CHEBI:60487"/>
        <dbReference type="EC" id="2.7.7.62"/>
    </reaction>
</comment>
<evidence type="ECO:0000256" key="13">
    <source>
        <dbReference type="ARBA" id="ARBA00022777"/>
    </source>
</evidence>
<dbReference type="PIRSF" id="PIRSF006135">
    <property type="entry name" value="CobU"/>
    <property type="match status" value="1"/>
</dbReference>
<evidence type="ECO:0000256" key="10">
    <source>
        <dbReference type="ARBA" id="ARBA00022573"/>
    </source>
</evidence>
<proteinExistence type="inferred from homology"/>
<protein>
    <recommendedName>
        <fullName evidence="16">Adenosylcobinamide kinase</fullName>
        <ecNumber evidence="8">2.7.1.156</ecNumber>
        <ecNumber evidence="9">2.7.7.62</ecNumber>
    </recommendedName>
    <alternativeName>
        <fullName evidence="17">Adenosylcobinamide-phosphate guanylyltransferase</fullName>
    </alternativeName>
</protein>
<dbReference type="Gene3D" id="3.40.50.300">
    <property type="entry name" value="P-loop containing nucleotide triphosphate hydrolases"/>
    <property type="match status" value="1"/>
</dbReference>
<dbReference type="Proteomes" id="UP000437736">
    <property type="component" value="Unassembled WGS sequence"/>
</dbReference>
<evidence type="ECO:0000256" key="9">
    <source>
        <dbReference type="ARBA" id="ARBA00012523"/>
    </source>
</evidence>
<evidence type="ECO:0000256" key="14">
    <source>
        <dbReference type="ARBA" id="ARBA00022840"/>
    </source>
</evidence>
<dbReference type="GO" id="GO:0016301">
    <property type="term" value="F:kinase activity"/>
    <property type="evidence" value="ECO:0007669"/>
    <property type="project" value="UniProtKB-KW"/>
</dbReference>
<dbReference type="GO" id="GO:0016779">
    <property type="term" value="F:nucleotidyltransferase activity"/>
    <property type="evidence" value="ECO:0007669"/>
    <property type="project" value="UniProtKB-KW"/>
</dbReference>
<gene>
    <name evidence="18" type="ORF">GHK86_18445</name>
</gene>
<dbReference type="EC" id="2.7.1.156" evidence="8"/>
<keyword evidence="12" id="KW-0547">Nucleotide-binding</keyword>
<evidence type="ECO:0000256" key="16">
    <source>
        <dbReference type="ARBA" id="ARBA00029570"/>
    </source>
</evidence>
<evidence type="ECO:0000256" key="17">
    <source>
        <dbReference type="ARBA" id="ARBA00030571"/>
    </source>
</evidence>
<evidence type="ECO:0000256" key="2">
    <source>
        <dbReference type="ARBA" id="ARBA00000711"/>
    </source>
</evidence>
<evidence type="ECO:0000256" key="12">
    <source>
        <dbReference type="ARBA" id="ARBA00022741"/>
    </source>
</evidence>
<keyword evidence="10" id="KW-0169">Cobalamin biosynthesis</keyword>
<comment type="caution">
    <text evidence="18">The sequence shown here is derived from an EMBL/GenBank/DDBJ whole genome shotgun (WGS) entry which is preliminary data.</text>
</comment>
<comment type="function">
    <text evidence="4">Catalyzes ATP-dependent phosphorylation of adenosylcobinamide and addition of GMP to adenosylcobinamide phosphate.</text>
</comment>
<comment type="catalytic activity">
    <reaction evidence="1">
        <text>adenosylcob(III)inamide + ATP = adenosylcob(III)inamide phosphate + ADP + H(+)</text>
        <dbReference type="Rhea" id="RHEA:15769"/>
        <dbReference type="ChEBI" id="CHEBI:2480"/>
        <dbReference type="ChEBI" id="CHEBI:15378"/>
        <dbReference type="ChEBI" id="CHEBI:30616"/>
        <dbReference type="ChEBI" id="CHEBI:58502"/>
        <dbReference type="ChEBI" id="CHEBI:456216"/>
        <dbReference type="EC" id="2.7.1.156"/>
    </reaction>
</comment>
<keyword evidence="14" id="KW-0067">ATP-binding</keyword>
<evidence type="ECO:0000256" key="6">
    <source>
        <dbReference type="ARBA" id="ARBA00005159"/>
    </source>
</evidence>
<name>A0ABW9QYH9_9ACTN</name>
<dbReference type="InterPro" id="IPR003203">
    <property type="entry name" value="CobU/CobP"/>
</dbReference>
<evidence type="ECO:0000256" key="3">
    <source>
        <dbReference type="ARBA" id="ARBA00001522"/>
    </source>
</evidence>
<dbReference type="PANTHER" id="PTHR34848:SF1">
    <property type="entry name" value="BIFUNCTIONAL ADENOSYLCOBALAMIN BIOSYNTHESIS PROTEIN COBU"/>
    <property type="match status" value="1"/>
</dbReference>
<dbReference type="EMBL" id="WJHE01001157">
    <property type="protein sequence ID" value="MST34696.1"/>
    <property type="molecule type" value="Genomic_DNA"/>
</dbReference>
<evidence type="ECO:0000256" key="15">
    <source>
        <dbReference type="ARBA" id="ARBA00023134"/>
    </source>
</evidence>
<reference evidence="18 19" key="1">
    <citation type="submission" date="2019-11" db="EMBL/GenBank/DDBJ databases">
        <title>Acidiferrimicrobium australis gen. nov., sp. nov., an acidophilic and obligately heterotrophic, member of the Actinobacteria that catalyses dissimilatory oxido- reduction of iron isolated from metal-rich acidic water in Chile.</title>
        <authorList>
            <person name="Gonzalez D."/>
            <person name="Huber K."/>
            <person name="Hedrich S."/>
            <person name="Rojas-Villalobos C."/>
            <person name="Quatrini R."/>
            <person name="Dinamarca M.A."/>
            <person name="Schwarz A."/>
            <person name="Canales C."/>
            <person name="Nancucheo I."/>
        </authorList>
    </citation>
    <scope>NUCLEOTIDE SEQUENCE [LARGE SCALE GENOMIC DNA]</scope>
    <source>
        <strain evidence="18 19">USS-CCA1</strain>
    </source>
</reference>
<comment type="catalytic activity">
    <reaction evidence="3">
        <text>adenosylcob(III)inamide + GTP = adenosylcob(III)inamide phosphate + GDP + H(+)</text>
        <dbReference type="Rhea" id="RHEA:15765"/>
        <dbReference type="ChEBI" id="CHEBI:2480"/>
        <dbReference type="ChEBI" id="CHEBI:15378"/>
        <dbReference type="ChEBI" id="CHEBI:37565"/>
        <dbReference type="ChEBI" id="CHEBI:58189"/>
        <dbReference type="ChEBI" id="CHEBI:58502"/>
        <dbReference type="EC" id="2.7.1.156"/>
    </reaction>
</comment>
<evidence type="ECO:0000256" key="1">
    <source>
        <dbReference type="ARBA" id="ARBA00000312"/>
    </source>
</evidence>
<evidence type="ECO:0000313" key="19">
    <source>
        <dbReference type="Proteomes" id="UP000437736"/>
    </source>
</evidence>
<keyword evidence="13 18" id="KW-0418">Kinase</keyword>
<evidence type="ECO:0000313" key="18">
    <source>
        <dbReference type="EMBL" id="MST34696.1"/>
    </source>
</evidence>
<dbReference type="PANTHER" id="PTHR34848">
    <property type="match status" value="1"/>
</dbReference>
<comment type="similarity">
    <text evidence="7">Belongs to the CobU/CobP family.</text>
</comment>
<sequence>MLVLGGTRSGKSTVAEGLVADLASQADGTVTYVATVSVIDEGIAQRIATHQARRPPTWNTVELASSSELPTVLTQLDGSVLLDSLGTWLASAPDLEVDGQALVHALEVRSGSTVLVSEEVGLAVHPPTALGRAFVDALGHLNQTVAAIAERVLLVVAGRTLEL</sequence>
<organism evidence="18 19">
    <name type="scientific">Acidiferrimicrobium australe</name>
    <dbReference type="NCBI Taxonomy" id="2664430"/>
    <lineage>
        <taxon>Bacteria</taxon>
        <taxon>Bacillati</taxon>
        <taxon>Actinomycetota</taxon>
        <taxon>Acidimicrobiia</taxon>
        <taxon>Acidimicrobiales</taxon>
        <taxon>Acidimicrobiaceae</taxon>
        <taxon>Acidiferrimicrobium</taxon>
    </lineage>
</organism>
<comment type="pathway">
    <text evidence="6">Cofactor biosynthesis; adenosylcobalamin biosynthesis; adenosylcobalamin from cob(II)yrinate a,c-diamide: step 5/7.</text>
</comment>
<evidence type="ECO:0000256" key="11">
    <source>
        <dbReference type="ARBA" id="ARBA00022679"/>
    </source>
</evidence>
<dbReference type="InterPro" id="IPR027417">
    <property type="entry name" value="P-loop_NTPase"/>
</dbReference>